<dbReference type="EMBL" id="JH171133">
    <property type="protein sequence ID" value="EHB10824.1"/>
    <property type="molecule type" value="Genomic_DNA"/>
</dbReference>
<name>G5BNH8_HETGA</name>
<feature type="non-terminal residue" evidence="1">
    <location>
        <position position="1"/>
    </location>
</feature>
<protein>
    <submittedName>
        <fullName evidence="1">Uncharacterized protein</fullName>
    </submittedName>
</protein>
<dbReference type="Proteomes" id="UP000006813">
    <property type="component" value="Unassembled WGS sequence"/>
</dbReference>
<evidence type="ECO:0000313" key="2">
    <source>
        <dbReference type="Proteomes" id="UP000006813"/>
    </source>
</evidence>
<evidence type="ECO:0000313" key="1">
    <source>
        <dbReference type="EMBL" id="EHB10824.1"/>
    </source>
</evidence>
<dbReference type="PRINTS" id="PR02045">
    <property type="entry name" value="F138DOMAIN"/>
</dbReference>
<proteinExistence type="predicted"/>
<sequence length="101" mass="10954">FFIFYFETRSRQVSQAGLELSIFLPQPPKCWDHRCALSRPAQFHLVLESFLSPCLGHPACGIARAGWAAHTWSGKGCACTLYPPASASQSAGIIGVPHPAQ</sequence>
<accession>G5BNH8</accession>
<organism evidence="1 2">
    <name type="scientific">Heterocephalus glaber</name>
    <name type="common">Naked mole rat</name>
    <dbReference type="NCBI Taxonomy" id="10181"/>
    <lineage>
        <taxon>Eukaryota</taxon>
        <taxon>Metazoa</taxon>
        <taxon>Chordata</taxon>
        <taxon>Craniata</taxon>
        <taxon>Vertebrata</taxon>
        <taxon>Euteleostomi</taxon>
        <taxon>Mammalia</taxon>
        <taxon>Eutheria</taxon>
        <taxon>Euarchontoglires</taxon>
        <taxon>Glires</taxon>
        <taxon>Rodentia</taxon>
        <taxon>Hystricomorpha</taxon>
        <taxon>Bathyergidae</taxon>
        <taxon>Heterocephalus</taxon>
    </lineage>
</organism>
<gene>
    <name evidence="1" type="ORF">GW7_19101</name>
</gene>
<dbReference type="AlphaFoldDB" id="G5BNH8"/>
<feature type="non-terminal residue" evidence="1">
    <location>
        <position position="101"/>
    </location>
</feature>
<dbReference type="InParanoid" id="G5BNH8"/>
<reference evidence="1 2" key="1">
    <citation type="journal article" date="2011" name="Nature">
        <title>Genome sequencing reveals insights into physiology and longevity of the naked mole rat.</title>
        <authorList>
            <person name="Kim E.B."/>
            <person name="Fang X."/>
            <person name="Fushan A.A."/>
            <person name="Huang Z."/>
            <person name="Lobanov A.V."/>
            <person name="Han L."/>
            <person name="Marino S.M."/>
            <person name="Sun X."/>
            <person name="Turanov A.A."/>
            <person name="Yang P."/>
            <person name="Yim S.H."/>
            <person name="Zhao X."/>
            <person name="Kasaikina M.V."/>
            <person name="Stoletzki N."/>
            <person name="Peng C."/>
            <person name="Polak P."/>
            <person name="Xiong Z."/>
            <person name="Kiezun A."/>
            <person name="Zhu Y."/>
            <person name="Chen Y."/>
            <person name="Kryukov G.V."/>
            <person name="Zhang Q."/>
            <person name="Peshkin L."/>
            <person name="Yang L."/>
            <person name="Bronson R.T."/>
            <person name="Buffenstein R."/>
            <person name="Wang B."/>
            <person name="Han C."/>
            <person name="Li Q."/>
            <person name="Chen L."/>
            <person name="Zhao W."/>
            <person name="Sunyaev S.R."/>
            <person name="Park T.J."/>
            <person name="Zhang G."/>
            <person name="Wang J."/>
            <person name="Gladyshev V.N."/>
        </authorList>
    </citation>
    <scope>NUCLEOTIDE SEQUENCE [LARGE SCALE GENOMIC DNA]</scope>
</reference>